<sequence length="314" mass="36820">MKRGIFNITFAISFLVIFSIIIRLYFDDFAQALTEEPKYFPPHKALPIDKCQEWTNIVRDFGIEVEESVDNVTVLLYHRVIPEEELRDNHYDHNGELYSTILVKEDFEEQMALLKDHDYVTLTAKELQLFLKGELGIPKNSVVITFDDGFKDNYYEAYPVLKEHDFHAINFIITSFINVRDVDHDPTYSQYLSVSDVEKGCDVFEYQSHTYNFHERTFNFKAFLEVKPNDEIKEDLLSSINNLNDNKRAFAYPYGEYNDRTITILEEIGFEMAFTTAYTNAKVGDNLYEIPRKEVYANTSIEEFKVIMGLDEEQ</sequence>
<protein>
    <submittedName>
        <fullName evidence="5">Polysaccharide deacetylase</fullName>
    </submittedName>
</protein>
<dbReference type="SUPFAM" id="SSF88713">
    <property type="entry name" value="Glycoside hydrolase/deacetylase"/>
    <property type="match status" value="1"/>
</dbReference>
<dbReference type="InterPro" id="IPR002509">
    <property type="entry name" value="NODB_dom"/>
</dbReference>
<evidence type="ECO:0000256" key="3">
    <source>
        <dbReference type="SAM" id="Phobius"/>
    </source>
</evidence>
<dbReference type="GO" id="GO:0005576">
    <property type="term" value="C:extracellular region"/>
    <property type="evidence" value="ECO:0007669"/>
    <property type="project" value="UniProtKB-SubCell"/>
</dbReference>
<feature type="domain" description="NodB homology" evidence="4">
    <location>
        <begin position="140"/>
        <end position="314"/>
    </location>
</feature>
<dbReference type="CDD" id="cd10966">
    <property type="entry name" value="CE4_yadE_5s"/>
    <property type="match status" value="1"/>
</dbReference>
<dbReference type="InterPro" id="IPR011330">
    <property type="entry name" value="Glyco_hydro/deAcase_b/a-brl"/>
</dbReference>
<dbReference type="InterPro" id="IPR051398">
    <property type="entry name" value="Polysacch_Deacetylase"/>
</dbReference>
<dbReference type="PROSITE" id="PS51677">
    <property type="entry name" value="NODB"/>
    <property type="match status" value="1"/>
</dbReference>
<name>E6TUD9_EVAC2</name>
<comment type="subcellular location">
    <subcellularLocation>
        <location evidence="1">Secreted</location>
    </subcellularLocation>
</comment>
<dbReference type="KEGG" id="bco:Bcell_1432"/>
<dbReference type="PANTHER" id="PTHR34216">
    <property type="match status" value="1"/>
</dbReference>
<gene>
    <name evidence="5" type="ordered locus">Bcell_1432</name>
</gene>
<keyword evidence="3" id="KW-0812">Transmembrane</keyword>
<dbReference type="PANTHER" id="PTHR34216:SF3">
    <property type="entry name" value="POLY-BETA-1,6-N-ACETYL-D-GLUCOSAMINE N-DEACETYLASE"/>
    <property type="match status" value="1"/>
</dbReference>
<dbReference type="OrthoDB" id="9778320at2"/>
<organism evidence="5 6">
    <name type="scientific">Evansella cellulosilytica (strain ATCC 21833 / DSM 2522 / FERM P-1141 / JCM 9156 / N-4)</name>
    <name type="common">Bacillus cellulosilyticus</name>
    <dbReference type="NCBI Taxonomy" id="649639"/>
    <lineage>
        <taxon>Bacteria</taxon>
        <taxon>Bacillati</taxon>
        <taxon>Bacillota</taxon>
        <taxon>Bacilli</taxon>
        <taxon>Bacillales</taxon>
        <taxon>Bacillaceae</taxon>
        <taxon>Evansella</taxon>
    </lineage>
</organism>
<evidence type="ECO:0000313" key="5">
    <source>
        <dbReference type="EMBL" id="ADU29695.1"/>
    </source>
</evidence>
<dbReference type="RefSeq" id="WP_013488032.1">
    <property type="nucleotide sequence ID" value="NC_014829.1"/>
</dbReference>
<accession>E6TUD9</accession>
<evidence type="ECO:0000256" key="1">
    <source>
        <dbReference type="ARBA" id="ARBA00004613"/>
    </source>
</evidence>
<evidence type="ECO:0000313" key="6">
    <source>
        <dbReference type="Proteomes" id="UP000001401"/>
    </source>
</evidence>
<evidence type="ECO:0000259" key="4">
    <source>
        <dbReference type="PROSITE" id="PS51677"/>
    </source>
</evidence>
<feature type="transmembrane region" description="Helical" evidence="3">
    <location>
        <begin position="5"/>
        <end position="26"/>
    </location>
</feature>
<dbReference type="GO" id="GO:0016810">
    <property type="term" value="F:hydrolase activity, acting on carbon-nitrogen (but not peptide) bonds"/>
    <property type="evidence" value="ECO:0007669"/>
    <property type="project" value="InterPro"/>
</dbReference>
<dbReference type="Proteomes" id="UP000001401">
    <property type="component" value="Chromosome"/>
</dbReference>
<keyword evidence="6" id="KW-1185">Reference proteome</keyword>
<dbReference type="EMBL" id="CP002394">
    <property type="protein sequence ID" value="ADU29695.1"/>
    <property type="molecule type" value="Genomic_DNA"/>
</dbReference>
<proteinExistence type="predicted"/>
<reference evidence="5 6" key="1">
    <citation type="submission" date="2010-12" db="EMBL/GenBank/DDBJ databases">
        <title>Complete sequence of Bacillus cellulosilyticus DSM 2522.</title>
        <authorList>
            <consortium name="US DOE Joint Genome Institute"/>
            <person name="Lucas S."/>
            <person name="Copeland A."/>
            <person name="Lapidus A."/>
            <person name="Cheng J.-F."/>
            <person name="Bruce D."/>
            <person name="Goodwin L."/>
            <person name="Pitluck S."/>
            <person name="Chertkov O."/>
            <person name="Detter J.C."/>
            <person name="Han C."/>
            <person name="Tapia R."/>
            <person name="Land M."/>
            <person name="Hauser L."/>
            <person name="Jeffries C."/>
            <person name="Kyrpides N."/>
            <person name="Ivanova N."/>
            <person name="Mikhailova N."/>
            <person name="Brumm P."/>
            <person name="Mead D."/>
            <person name="Woyke T."/>
        </authorList>
    </citation>
    <scope>NUCLEOTIDE SEQUENCE [LARGE SCALE GENOMIC DNA]</scope>
    <source>
        <strain evidence="6">ATCC 21833 / DSM 2522 / FERM P-1141 / JCM 9156 / N-4</strain>
    </source>
</reference>
<dbReference type="AlphaFoldDB" id="E6TUD9"/>
<dbReference type="GO" id="GO:0005975">
    <property type="term" value="P:carbohydrate metabolic process"/>
    <property type="evidence" value="ECO:0007669"/>
    <property type="project" value="InterPro"/>
</dbReference>
<dbReference type="Gene3D" id="3.20.20.370">
    <property type="entry name" value="Glycoside hydrolase/deacetylase"/>
    <property type="match status" value="1"/>
</dbReference>
<evidence type="ECO:0000256" key="2">
    <source>
        <dbReference type="ARBA" id="ARBA00022729"/>
    </source>
</evidence>
<dbReference type="HOGENOM" id="CLU_030024_2_2_9"/>
<keyword evidence="3" id="KW-1133">Transmembrane helix</keyword>
<dbReference type="Pfam" id="PF01522">
    <property type="entry name" value="Polysacc_deac_1"/>
    <property type="match status" value="1"/>
</dbReference>
<keyword evidence="3" id="KW-0472">Membrane</keyword>
<keyword evidence="2" id="KW-0732">Signal</keyword>
<dbReference type="eggNOG" id="COG0726">
    <property type="taxonomic scope" value="Bacteria"/>
</dbReference>
<dbReference type="STRING" id="649639.Bcell_1432"/>